<dbReference type="InterPro" id="IPR036691">
    <property type="entry name" value="Endo/exonu/phosph_ase_sf"/>
</dbReference>
<sequence length="192" mass="21576">MVLYVVLIQSYSFYKEASTILIRSLKILQANLNKSETVQNALHNDEALKDIAAILGQGPSSFMSREKEKTTRPGTDLVVPGDFNRHDTLWGGPGVGETYRQGEAEPIIAFMDQHGLQSLLQPGVITFQRSRFRSTIDLSLASQWLASNLVRCTLWGNEYGSDHRAVLTEFDITEEAEQTEARLLVKHAQWPK</sequence>
<dbReference type="OrthoDB" id="3261222at2759"/>
<keyword evidence="3" id="KW-1185">Reference proteome</keyword>
<dbReference type="SUPFAM" id="SSF56219">
    <property type="entry name" value="DNase I-like"/>
    <property type="match status" value="1"/>
</dbReference>
<dbReference type="Pfam" id="PF14529">
    <property type="entry name" value="Exo_endo_phos_2"/>
    <property type="match status" value="1"/>
</dbReference>
<protein>
    <recommendedName>
        <fullName evidence="1">Endonuclease/exonuclease/phosphatase domain-containing protein</fullName>
    </recommendedName>
</protein>
<dbReference type="AlphaFoldDB" id="A0A4U0V687"/>
<accession>A0A4U0V687</accession>
<name>A0A4U0V687_9PEZI</name>
<dbReference type="STRING" id="331657.A0A4U0V687"/>
<reference evidence="2 3" key="1">
    <citation type="submission" date="2017-03" db="EMBL/GenBank/DDBJ databases">
        <title>Genomes of endolithic fungi from Antarctica.</title>
        <authorList>
            <person name="Coleine C."/>
            <person name="Masonjones S."/>
            <person name="Stajich J.E."/>
        </authorList>
    </citation>
    <scope>NUCLEOTIDE SEQUENCE [LARGE SCALE GENOMIC DNA]</scope>
    <source>
        <strain evidence="2 3">CCFEE 5187</strain>
    </source>
</reference>
<proteinExistence type="predicted"/>
<evidence type="ECO:0000313" key="2">
    <source>
        <dbReference type="EMBL" id="TKA44234.1"/>
    </source>
</evidence>
<evidence type="ECO:0000259" key="1">
    <source>
        <dbReference type="Pfam" id="PF14529"/>
    </source>
</evidence>
<dbReference type="EMBL" id="NAJN01003082">
    <property type="protein sequence ID" value="TKA44234.1"/>
    <property type="molecule type" value="Genomic_DNA"/>
</dbReference>
<dbReference type="InterPro" id="IPR005135">
    <property type="entry name" value="Endo/exonuclease/phosphatase"/>
</dbReference>
<organism evidence="2 3">
    <name type="scientific">Cryomyces minteri</name>
    <dbReference type="NCBI Taxonomy" id="331657"/>
    <lineage>
        <taxon>Eukaryota</taxon>
        <taxon>Fungi</taxon>
        <taxon>Dikarya</taxon>
        <taxon>Ascomycota</taxon>
        <taxon>Pezizomycotina</taxon>
        <taxon>Dothideomycetes</taxon>
        <taxon>Dothideomycetes incertae sedis</taxon>
        <taxon>Cryomyces</taxon>
    </lineage>
</organism>
<evidence type="ECO:0000313" key="3">
    <source>
        <dbReference type="Proteomes" id="UP000308768"/>
    </source>
</evidence>
<feature type="non-terminal residue" evidence="2">
    <location>
        <position position="192"/>
    </location>
</feature>
<dbReference type="Gene3D" id="3.60.10.10">
    <property type="entry name" value="Endonuclease/exonuclease/phosphatase"/>
    <property type="match status" value="1"/>
</dbReference>
<dbReference type="GO" id="GO:0003824">
    <property type="term" value="F:catalytic activity"/>
    <property type="evidence" value="ECO:0007669"/>
    <property type="project" value="InterPro"/>
</dbReference>
<feature type="domain" description="Endonuclease/exonuclease/phosphatase" evidence="1">
    <location>
        <begin position="73"/>
        <end position="166"/>
    </location>
</feature>
<gene>
    <name evidence="2" type="ORF">B0A49_13576</name>
</gene>
<dbReference type="Proteomes" id="UP000308768">
    <property type="component" value="Unassembled WGS sequence"/>
</dbReference>
<comment type="caution">
    <text evidence="2">The sequence shown here is derived from an EMBL/GenBank/DDBJ whole genome shotgun (WGS) entry which is preliminary data.</text>
</comment>